<dbReference type="Proteomes" id="UP000698963">
    <property type="component" value="Unassembled WGS sequence"/>
</dbReference>
<dbReference type="Gene3D" id="3.90.700.10">
    <property type="entry name" value="Succinate dehydrogenase/fumarate reductase flavoprotein, catalytic domain"/>
    <property type="match status" value="1"/>
</dbReference>
<dbReference type="Gene3D" id="3.50.50.60">
    <property type="entry name" value="FAD/NAD(P)-binding domain"/>
    <property type="match status" value="1"/>
</dbReference>
<evidence type="ECO:0000256" key="1">
    <source>
        <dbReference type="ARBA" id="ARBA00001974"/>
    </source>
</evidence>
<evidence type="ECO:0000313" key="7">
    <source>
        <dbReference type="Proteomes" id="UP000698963"/>
    </source>
</evidence>
<dbReference type="InterPro" id="IPR037099">
    <property type="entry name" value="Fum_R/Succ_DH_flav-like_C_sf"/>
</dbReference>
<reference evidence="6" key="1">
    <citation type="journal article" date="2021" name="PeerJ">
        <title>Extensive microbial diversity within the chicken gut microbiome revealed by metagenomics and culture.</title>
        <authorList>
            <person name="Gilroy R."/>
            <person name="Ravi A."/>
            <person name="Getino M."/>
            <person name="Pursley I."/>
            <person name="Horton D.L."/>
            <person name="Alikhan N.F."/>
            <person name="Baker D."/>
            <person name="Gharbi K."/>
            <person name="Hall N."/>
            <person name="Watson M."/>
            <person name="Adriaenssens E.M."/>
            <person name="Foster-Nyarko E."/>
            <person name="Jarju S."/>
            <person name="Secka A."/>
            <person name="Antonio M."/>
            <person name="Oren A."/>
            <person name="Chaudhuri R.R."/>
            <person name="La Ragione R."/>
            <person name="Hildebrand F."/>
            <person name="Pallen M.J."/>
        </authorList>
    </citation>
    <scope>NUCLEOTIDE SEQUENCE</scope>
    <source>
        <strain evidence="6">ChiGjej2B2-19336</strain>
    </source>
</reference>
<protein>
    <submittedName>
        <fullName evidence="6">FAD-binding protein</fullName>
    </submittedName>
</protein>
<sequence length="579" mass="64128">MATPIIYTTDVLVVGGGFSGSWAALRAADTAGDVLIVDKAARDWRGLGMMSGGDMIVMQPEFRVEDLLDEMVYYYDGLCDQPLVRKILEHSYDRFRDLERWGHIFARDEKGKLRAVVQRGLTYMRYYLYHPYGKGGPHTCNTLYDQLALRGVRRLSNLQIVKLIKRSGRVVGAAGFHTRSGLPCVIKAGAVILCTNTGGFKMSYLSNTSAGEGALLGYEAGATFQNMEFLQNWTCPMAFAWEGQTGMLPYGARFVNRKGEDFMKKYSPLRGAKSDPHYNIRGMVLETRAGNGPTYFDTSTMSEEGVEVMTPTGGWMLLNAEKLKALGIDFFHQKTEWMPQFQYIFGGMKTDLDCRTGVPGLFAAGRASSLHTGVYMGGWDTCMTSTTGCFAGEAAAKEALDVRHDDFDASEALEEIAPVTSLIGRPGIPPKDVVRSIQELMVPADVSVLKTGQGLNRALHALEHIQNNYLPEMTAQDPHYLMKLMEAKGMALVAEMYLRASLARKESRCGHFREDYPLRAGAPEWIRLSRGRNGMDIEGAAVPCGGEGYPVMPYRYYMDDFDYPDQPHADAQYVAGAQA</sequence>
<dbReference type="Pfam" id="PF02910">
    <property type="entry name" value="Succ_DH_flav_C"/>
    <property type="match status" value="1"/>
</dbReference>
<evidence type="ECO:0000256" key="2">
    <source>
        <dbReference type="ARBA" id="ARBA00022630"/>
    </source>
</evidence>
<dbReference type="Pfam" id="PF00890">
    <property type="entry name" value="FAD_binding_2"/>
    <property type="match status" value="1"/>
</dbReference>
<dbReference type="GO" id="GO:0005886">
    <property type="term" value="C:plasma membrane"/>
    <property type="evidence" value="ECO:0007669"/>
    <property type="project" value="TreeGrafter"/>
</dbReference>
<dbReference type="GO" id="GO:0009061">
    <property type="term" value="P:anaerobic respiration"/>
    <property type="evidence" value="ECO:0007669"/>
    <property type="project" value="TreeGrafter"/>
</dbReference>
<evidence type="ECO:0000259" key="5">
    <source>
        <dbReference type="Pfam" id="PF02910"/>
    </source>
</evidence>
<dbReference type="SUPFAM" id="SSF51905">
    <property type="entry name" value="FAD/NAD(P)-binding domain"/>
    <property type="match status" value="1"/>
</dbReference>
<evidence type="ECO:0000259" key="4">
    <source>
        <dbReference type="Pfam" id="PF00890"/>
    </source>
</evidence>
<comment type="caution">
    <text evidence="6">The sequence shown here is derived from an EMBL/GenBank/DDBJ whole genome shotgun (WGS) entry which is preliminary data.</text>
</comment>
<name>A0A921DRY6_9BACT</name>
<dbReference type="InterPro" id="IPR030664">
    <property type="entry name" value="SdhA/FrdA/AprA"/>
</dbReference>
<dbReference type="InterPro" id="IPR027477">
    <property type="entry name" value="Succ_DH/fumarate_Rdtase_cat_sf"/>
</dbReference>
<dbReference type="InterPro" id="IPR003953">
    <property type="entry name" value="FAD-dep_OxRdtase_2_FAD-bd"/>
</dbReference>
<accession>A0A921DRY6</accession>
<keyword evidence="2" id="KW-0285">Flavoprotein</keyword>
<evidence type="ECO:0000313" key="6">
    <source>
        <dbReference type="EMBL" id="HJD97611.1"/>
    </source>
</evidence>
<dbReference type="InterPro" id="IPR015939">
    <property type="entry name" value="Fum_Rdtase/Succ_DH_flav-like_C"/>
</dbReference>
<dbReference type="SUPFAM" id="SSF46977">
    <property type="entry name" value="Succinate dehydrogenase/fumarate reductase flavoprotein C-terminal domain"/>
    <property type="match status" value="1"/>
</dbReference>
<dbReference type="PIRSF" id="PIRSF000171">
    <property type="entry name" value="SDHA_APRA_LASPO"/>
    <property type="match status" value="1"/>
</dbReference>
<dbReference type="RefSeq" id="WP_304122660.1">
    <property type="nucleotide sequence ID" value="NZ_DYZA01000166.1"/>
</dbReference>
<keyword evidence="3" id="KW-0560">Oxidoreductase</keyword>
<proteinExistence type="predicted"/>
<gene>
    <name evidence="6" type="ORF">K8W16_08205</name>
</gene>
<evidence type="ECO:0000256" key="3">
    <source>
        <dbReference type="ARBA" id="ARBA00023002"/>
    </source>
</evidence>
<dbReference type="PRINTS" id="PR00368">
    <property type="entry name" value="FADPNR"/>
</dbReference>
<feature type="domain" description="FAD-dependent oxidoreductase 2 FAD-binding" evidence="4">
    <location>
        <begin position="10"/>
        <end position="377"/>
    </location>
</feature>
<dbReference type="Gene3D" id="1.20.58.100">
    <property type="entry name" value="Fumarate reductase/succinate dehydrogenase flavoprotein-like, C-terminal domain"/>
    <property type="match status" value="1"/>
</dbReference>
<dbReference type="InterPro" id="IPR036188">
    <property type="entry name" value="FAD/NAD-bd_sf"/>
</dbReference>
<dbReference type="PANTHER" id="PTHR11632">
    <property type="entry name" value="SUCCINATE DEHYDROGENASE 2 FLAVOPROTEIN SUBUNIT"/>
    <property type="match status" value="1"/>
</dbReference>
<dbReference type="GO" id="GO:0050660">
    <property type="term" value="F:flavin adenine dinucleotide binding"/>
    <property type="evidence" value="ECO:0007669"/>
    <property type="project" value="TreeGrafter"/>
</dbReference>
<dbReference type="GO" id="GO:0000104">
    <property type="term" value="F:succinate dehydrogenase activity"/>
    <property type="evidence" value="ECO:0007669"/>
    <property type="project" value="TreeGrafter"/>
</dbReference>
<dbReference type="EMBL" id="DYZA01000166">
    <property type="protein sequence ID" value="HJD97611.1"/>
    <property type="molecule type" value="Genomic_DNA"/>
</dbReference>
<comment type="cofactor">
    <cofactor evidence="1">
        <name>FAD</name>
        <dbReference type="ChEBI" id="CHEBI:57692"/>
    </cofactor>
</comment>
<organism evidence="6 7">
    <name type="scientific">Mailhella massiliensis</name>
    <dbReference type="NCBI Taxonomy" id="1903261"/>
    <lineage>
        <taxon>Bacteria</taxon>
        <taxon>Pseudomonadati</taxon>
        <taxon>Thermodesulfobacteriota</taxon>
        <taxon>Desulfovibrionia</taxon>
        <taxon>Desulfovibrionales</taxon>
        <taxon>Desulfovibrionaceae</taxon>
        <taxon>Mailhella</taxon>
    </lineage>
</organism>
<dbReference type="PANTHER" id="PTHR11632:SF73">
    <property type="entry name" value="BLR3196 PROTEIN"/>
    <property type="match status" value="1"/>
</dbReference>
<dbReference type="AlphaFoldDB" id="A0A921DRY6"/>
<reference evidence="6" key="2">
    <citation type="submission" date="2021-09" db="EMBL/GenBank/DDBJ databases">
        <authorList>
            <person name="Gilroy R."/>
        </authorList>
    </citation>
    <scope>NUCLEOTIDE SEQUENCE</scope>
    <source>
        <strain evidence="6">ChiGjej2B2-19336</strain>
    </source>
</reference>
<feature type="domain" description="Fumarate reductase/succinate dehydrogenase flavoprotein-like C-terminal" evidence="5">
    <location>
        <begin position="438"/>
        <end position="520"/>
    </location>
</feature>
<dbReference type="GO" id="GO:0009055">
    <property type="term" value="F:electron transfer activity"/>
    <property type="evidence" value="ECO:0007669"/>
    <property type="project" value="TreeGrafter"/>
</dbReference>